<name>A0ABT5EGC1_9BACT</name>
<sequence>MQRLLLDVIPQEEHPLVLGHPIERFENDRRRRFIGRMLIDRSVDHLRGEAFEPSHGLAPVVSYHLVADAREPPLRIGRDVVEVVVREDEDLVNKVGHIGITDPETT</sequence>
<organism evidence="1 2">
    <name type="scientific">Polyangium mundeleinium</name>
    <dbReference type="NCBI Taxonomy" id="2995306"/>
    <lineage>
        <taxon>Bacteria</taxon>
        <taxon>Pseudomonadati</taxon>
        <taxon>Myxococcota</taxon>
        <taxon>Polyangia</taxon>
        <taxon>Polyangiales</taxon>
        <taxon>Polyangiaceae</taxon>
        <taxon>Polyangium</taxon>
    </lineage>
</organism>
<dbReference type="Proteomes" id="UP001221411">
    <property type="component" value="Unassembled WGS sequence"/>
</dbReference>
<proteinExistence type="predicted"/>
<keyword evidence="2" id="KW-1185">Reference proteome</keyword>
<evidence type="ECO:0000313" key="2">
    <source>
        <dbReference type="Proteomes" id="UP001221411"/>
    </source>
</evidence>
<protein>
    <submittedName>
        <fullName evidence="1">Uncharacterized protein</fullName>
    </submittedName>
</protein>
<accession>A0ABT5EGC1</accession>
<comment type="caution">
    <text evidence="1">The sequence shown here is derived from an EMBL/GenBank/DDBJ whole genome shotgun (WGS) entry which is preliminary data.</text>
</comment>
<gene>
    <name evidence="1" type="ORF">POL67_03480</name>
</gene>
<evidence type="ECO:0000313" key="1">
    <source>
        <dbReference type="EMBL" id="MDC0740392.1"/>
    </source>
</evidence>
<dbReference type="EMBL" id="JAQNDO010000001">
    <property type="protein sequence ID" value="MDC0740392.1"/>
    <property type="molecule type" value="Genomic_DNA"/>
</dbReference>
<reference evidence="1 2" key="1">
    <citation type="submission" date="2022-11" db="EMBL/GenBank/DDBJ databases">
        <title>Minimal conservation of predation-associated metabolite biosynthetic gene clusters underscores biosynthetic potential of Myxococcota including descriptions for ten novel species: Archangium lansinium sp. nov., Myxococcus landrumus sp. nov., Nannocystis bai.</title>
        <authorList>
            <person name="Ahearne A."/>
            <person name="Stevens C."/>
            <person name="Dowd S."/>
        </authorList>
    </citation>
    <scope>NUCLEOTIDE SEQUENCE [LARGE SCALE GENOMIC DNA]</scope>
    <source>
        <strain evidence="1 2">RJM3</strain>
    </source>
</reference>